<dbReference type="Proteomes" id="UP000198561">
    <property type="component" value="Unassembled WGS sequence"/>
</dbReference>
<evidence type="ECO:0000313" key="2">
    <source>
        <dbReference type="Proteomes" id="UP000198561"/>
    </source>
</evidence>
<accession>A0A1H6H745</accession>
<dbReference type="OrthoDB" id="1270335at2"/>
<reference evidence="1 2" key="1">
    <citation type="submission" date="2016-10" db="EMBL/GenBank/DDBJ databases">
        <authorList>
            <person name="de Groot N.N."/>
        </authorList>
    </citation>
    <scope>NUCLEOTIDE SEQUENCE [LARGE SCALE GENOMIC DNA]</scope>
    <source>
        <strain evidence="1 2">DSM 23031</strain>
    </source>
</reference>
<name>A0A1H6H745_CHRCI</name>
<dbReference type="EMBL" id="FNWQ01000001">
    <property type="protein sequence ID" value="SEH29878.1"/>
    <property type="molecule type" value="Genomic_DNA"/>
</dbReference>
<dbReference type="STRING" id="680127.SAMN05421593_1206"/>
<proteinExistence type="predicted"/>
<organism evidence="1 2">
    <name type="scientific">Chryseobacterium culicis</name>
    <dbReference type="NCBI Taxonomy" id="680127"/>
    <lineage>
        <taxon>Bacteria</taxon>
        <taxon>Pseudomonadati</taxon>
        <taxon>Bacteroidota</taxon>
        <taxon>Flavobacteriia</taxon>
        <taxon>Flavobacteriales</taxon>
        <taxon>Weeksellaceae</taxon>
        <taxon>Chryseobacterium group</taxon>
        <taxon>Chryseobacterium</taxon>
    </lineage>
</organism>
<gene>
    <name evidence="1" type="ORF">SAMN05421593_1206</name>
</gene>
<sequence>MNNNTLPTDDLKKHGIINEDFTFSKKLSADDVQRFLQGYTIVADNATKRATFQLIENNTRLKVIFLERDKSLSKILEKTKEKIQYSETKGQYEIPQGKNSAQLNFSKQAFVYDRETGTVKELDLIKNAAELTQIIVERKNPDEITQYKSELEKLKNLLYDKMDNYPEIAKEISNDLNIVDREINSILPLSATTSKVDNDHYNGVQLSVNDPDLFVDENRQKEEEQEEEVYKSKGRGR</sequence>
<protein>
    <submittedName>
        <fullName evidence="1">Uncharacterized protein</fullName>
    </submittedName>
</protein>
<evidence type="ECO:0000313" key="1">
    <source>
        <dbReference type="EMBL" id="SEH29878.1"/>
    </source>
</evidence>
<dbReference type="AlphaFoldDB" id="A0A1H6H745"/>
<dbReference type="RefSeq" id="WP_089690360.1">
    <property type="nucleotide sequence ID" value="NZ_FNWQ01000001.1"/>
</dbReference>